<proteinExistence type="predicted"/>
<feature type="compositionally biased region" description="Low complexity" evidence="1">
    <location>
        <begin position="84"/>
        <end position="99"/>
    </location>
</feature>
<feature type="compositionally biased region" description="Basic residues" evidence="1">
    <location>
        <begin position="100"/>
        <end position="116"/>
    </location>
</feature>
<feature type="non-terminal residue" evidence="2">
    <location>
        <position position="1"/>
    </location>
</feature>
<organism evidence="2 3">
    <name type="scientific">Prorocentrum cordatum</name>
    <dbReference type="NCBI Taxonomy" id="2364126"/>
    <lineage>
        <taxon>Eukaryota</taxon>
        <taxon>Sar</taxon>
        <taxon>Alveolata</taxon>
        <taxon>Dinophyceae</taxon>
        <taxon>Prorocentrales</taxon>
        <taxon>Prorocentraceae</taxon>
        <taxon>Prorocentrum</taxon>
    </lineage>
</organism>
<dbReference type="EMBL" id="CAUYUJ010016916">
    <property type="protein sequence ID" value="CAK0870030.1"/>
    <property type="molecule type" value="Genomic_DNA"/>
</dbReference>
<feature type="compositionally biased region" description="Low complexity" evidence="1">
    <location>
        <begin position="38"/>
        <end position="49"/>
    </location>
</feature>
<protein>
    <submittedName>
        <fullName evidence="2">Uncharacterized protein</fullName>
    </submittedName>
</protein>
<evidence type="ECO:0000313" key="3">
    <source>
        <dbReference type="Proteomes" id="UP001189429"/>
    </source>
</evidence>
<comment type="caution">
    <text evidence="2">The sequence shown here is derived from an EMBL/GenBank/DDBJ whole genome shotgun (WGS) entry which is preliminary data.</text>
</comment>
<gene>
    <name evidence="2" type="ORF">PCOR1329_LOCUS56237</name>
</gene>
<dbReference type="Proteomes" id="UP001189429">
    <property type="component" value="Unassembled WGS sequence"/>
</dbReference>
<evidence type="ECO:0000313" key="2">
    <source>
        <dbReference type="EMBL" id="CAK0870030.1"/>
    </source>
</evidence>
<accession>A0ABN9VBC3</accession>
<keyword evidence="3" id="KW-1185">Reference proteome</keyword>
<evidence type="ECO:0000256" key="1">
    <source>
        <dbReference type="SAM" id="MobiDB-lite"/>
    </source>
</evidence>
<reference evidence="2" key="1">
    <citation type="submission" date="2023-10" db="EMBL/GenBank/DDBJ databases">
        <authorList>
            <person name="Chen Y."/>
            <person name="Shah S."/>
            <person name="Dougan E. K."/>
            <person name="Thang M."/>
            <person name="Chan C."/>
        </authorList>
    </citation>
    <scope>NUCLEOTIDE SEQUENCE [LARGE SCALE GENOMIC DNA]</scope>
</reference>
<feature type="region of interest" description="Disordered" evidence="1">
    <location>
        <begin position="1"/>
        <end position="127"/>
    </location>
</feature>
<sequence>EEETGPLPPKSVRRRSGGASGASRASRLPRGLHRCGVAAPAAGARGSAPQQWLPRRPGRRLSCPRSPQVRRSFQRSPPWGSSRQSAPAEARGGAAQAPASRRRSRPPGRGRRRARAARGTAQRLWPMPPRPLRKLRLVGMLALSALNNYARALPQRSDVGLGCALMMVDIIPHLSHPCTSSSFSSTPG</sequence>
<feature type="non-terminal residue" evidence="2">
    <location>
        <position position="188"/>
    </location>
</feature>
<feature type="compositionally biased region" description="Polar residues" evidence="1">
    <location>
        <begin position="69"/>
        <end position="83"/>
    </location>
</feature>
<name>A0ABN9VBC3_9DINO</name>